<organism evidence="1 2">
    <name type="scientific">Escherichia coli</name>
    <dbReference type="NCBI Taxonomy" id="562"/>
    <lineage>
        <taxon>Bacteria</taxon>
        <taxon>Pseudomonadati</taxon>
        <taxon>Pseudomonadota</taxon>
        <taxon>Gammaproteobacteria</taxon>
        <taxon>Enterobacterales</taxon>
        <taxon>Enterobacteriaceae</taxon>
        <taxon>Escherichia</taxon>
    </lineage>
</organism>
<name>A0A376ZMM2_ECOLX</name>
<protein>
    <submittedName>
        <fullName evidence="1">Protein</fullName>
    </submittedName>
</protein>
<sequence>MKIISKMLVGALALAVTNVYAAELMTKAEFEKS</sequence>
<accession>A0A376ZMM2</accession>
<reference evidence="1 2" key="1">
    <citation type="submission" date="2018-06" db="EMBL/GenBank/DDBJ databases">
        <authorList>
            <consortium name="Pathogen Informatics"/>
            <person name="Doyle S."/>
        </authorList>
    </citation>
    <scope>NUCLEOTIDE SEQUENCE [LARGE SCALE GENOMIC DNA]</scope>
    <source>
        <strain evidence="1 2">NCTC8179</strain>
    </source>
</reference>
<dbReference type="EMBL" id="UGEB01000001">
    <property type="protein sequence ID" value="STK65731.1"/>
    <property type="molecule type" value="Genomic_DNA"/>
</dbReference>
<gene>
    <name evidence="1" type="primary">yahO</name>
    <name evidence="1" type="ORF">NCTC8179_01572</name>
</gene>
<proteinExistence type="predicted"/>
<evidence type="ECO:0000313" key="2">
    <source>
        <dbReference type="Proteomes" id="UP000255543"/>
    </source>
</evidence>
<dbReference type="Proteomes" id="UP000255543">
    <property type="component" value="Unassembled WGS sequence"/>
</dbReference>
<dbReference type="AlphaFoldDB" id="A0A376ZMM2"/>
<evidence type="ECO:0000313" key="1">
    <source>
        <dbReference type="EMBL" id="STK65731.1"/>
    </source>
</evidence>